<proteinExistence type="predicted"/>
<name>A0A1D2QN90_9GAMM</name>
<accession>A0A1D2QN90</accession>
<sequence>MGNIRHTEYMRTLVDLRAETPDDEFITRPLPCPNGAIHLMTVSQWFWEKLDILLQVNATISQSDIIQFCFTLAERSVTEEGWEFDIAFRELLMYYIYRNYQGYIKVHDNLANDHWEDCFTHLEEAD</sequence>
<organism evidence="1 2">
    <name type="scientific">Candidatus Endobugula sertula</name>
    <name type="common">Bugula neritina bacterial symbiont</name>
    <dbReference type="NCBI Taxonomy" id="62101"/>
    <lineage>
        <taxon>Bacteria</taxon>
        <taxon>Pseudomonadati</taxon>
        <taxon>Pseudomonadota</taxon>
        <taxon>Gammaproteobacteria</taxon>
        <taxon>Cellvibrionales</taxon>
        <taxon>Cellvibrionaceae</taxon>
        <taxon>Candidatus Endobugula</taxon>
    </lineage>
</organism>
<evidence type="ECO:0000313" key="2">
    <source>
        <dbReference type="Proteomes" id="UP000242502"/>
    </source>
</evidence>
<reference evidence="1 2" key="1">
    <citation type="journal article" date="2016" name="Appl. Environ. Microbiol.">
        <title>Lack of Overt Genome Reduction in the Bryostatin-Producing Bryozoan Symbiont "Candidatus Endobugula sertula".</title>
        <authorList>
            <person name="Miller I.J."/>
            <person name="Vanee N."/>
            <person name="Fong S.S."/>
            <person name="Lim-Fong G.E."/>
            <person name="Kwan J.C."/>
        </authorList>
    </citation>
    <scope>NUCLEOTIDE SEQUENCE [LARGE SCALE GENOMIC DNA]</scope>
    <source>
        <strain evidence="1">AB1-4</strain>
    </source>
</reference>
<dbReference type="AlphaFoldDB" id="A0A1D2QN90"/>
<protein>
    <submittedName>
        <fullName evidence="1">Uncharacterized protein</fullName>
    </submittedName>
</protein>
<gene>
    <name evidence="1" type="ORF">AB835_10885</name>
</gene>
<comment type="caution">
    <text evidence="1">The sequence shown here is derived from an EMBL/GenBank/DDBJ whole genome shotgun (WGS) entry which is preliminary data.</text>
</comment>
<dbReference type="Proteomes" id="UP000242502">
    <property type="component" value="Unassembled WGS sequence"/>
</dbReference>
<dbReference type="EMBL" id="MDLC01000041">
    <property type="protein sequence ID" value="ODS23049.1"/>
    <property type="molecule type" value="Genomic_DNA"/>
</dbReference>
<dbReference type="STRING" id="62101.AB835_10885"/>
<evidence type="ECO:0000313" key="1">
    <source>
        <dbReference type="EMBL" id="ODS23049.1"/>
    </source>
</evidence>